<evidence type="ECO:0000313" key="4">
    <source>
        <dbReference type="Proteomes" id="UP000722791"/>
    </source>
</evidence>
<dbReference type="AlphaFoldDB" id="A0A8J4GSI6"/>
<name>A0A8J4GSI6_9CHLO</name>
<evidence type="ECO:0000256" key="2">
    <source>
        <dbReference type="SAM" id="Phobius"/>
    </source>
</evidence>
<evidence type="ECO:0000256" key="1">
    <source>
        <dbReference type="SAM" id="MobiDB-lite"/>
    </source>
</evidence>
<keyword evidence="2" id="KW-1133">Transmembrane helix</keyword>
<dbReference type="PANTHER" id="PTHR34289:SF3">
    <property type="entry name" value="PROTEIN, PUTATIVE (DUF819)-RELATED"/>
    <property type="match status" value="1"/>
</dbReference>
<dbReference type="Pfam" id="PF05684">
    <property type="entry name" value="DUF819"/>
    <property type="match status" value="1"/>
</dbReference>
<feature type="compositionally biased region" description="Gly residues" evidence="1">
    <location>
        <begin position="60"/>
        <end position="73"/>
    </location>
</feature>
<dbReference type="EMBL" id="BNCQ01000046">
    <property type="protein sequence ID" value="GIM12968.1"/>
    <property type="molecule type" value="Genomic_DNA"/>
</dbReference>
<comment type="caution">
    <text evidence="3">The sequence shown here is derived from an EMBL/GenBank/DDBJ whole genome shotgun (WGS) entry which is preliminary data.</text>
</comment>
<protein>
    <submittedName>
        <fullName evidence="3">Uncharacterized protein</fullName>
    </submittedName>
</protein>
<dbReference type="PANTHER" id="PTHR34289">
    <property type="entry name" value="PROTEIN, PUTATIVE (DUF819)-RELATED"/>
    <property type="match status" value="1"/>
</dbReference>
<dbReference type="InterPro" id="IPR008537">
    <property type="entry name" value="DUF819"/>
</dbReference>
<reference evidence="3" key="1">
    <citation type="journal article" date="2021" name="Proc. Natl. Acad. Sci. U.S.A.">
        <title>Three genomes in the algal genus Volvox reveal the fate of a haploid sex-determining region after a transition to homothallism.</title>
        <authorList>
            <person name="Yamamoto K."/>
            <person name="Hamaji T."/>
            <person name="Kawai-Toyooka H."/>
            <person name="Matsuzaki R."/>
            <person name="Takahashi F."/>
            <person name="Nishimura Y."/>
            <person name="Kawachi M."/>
            <person name="Noguchi H."/>
            <person name="Minakuchi Y."/>
            <person name="Umen J.G."/>
            <person name="Toyoda A."/>
            <person name="Nozaki H."/>
        </authorList>
    </citation>
    <scope>NUCLEOTIDE SEQUENCE</scope>
    <source>
        <strain evidence="3">NIES-3785</strain>
    </source>
</reference>
<feature type="region of interest" description="Disordered" evidence="1">
    <location>
        <begin position="43"/>
        <end position="73"/>
    </location>
</feature>
<feature type="transmembrane region" description="Helical" evidence="2">
    <location>
        <begin position="168"/>
        <end position="186"/>
    </location>
</feature>
<organism evidence="3 4">
    <name type="scientific">Volvox reticuliferus</name>
    <dbReference type="NCBI Taxonomy" id="1737510"/>
    <lineage>
        <taxon>Eukaryota</taxon>
        <taxon>Viridiplantae</taxon>
        <taxon>Chlorophyta</taxon>
        <taxon>core chlorophytes</taxon>
        <taxon>Chlorophyceae</taxon>
        <taxon>CS clade</taxon>
        <taxon>Chlamydomonadales</taxon>
        <taxon>Volvocaceae</taxon>
        <taxon>Volvox</taxon>
    </lineage>
</organism>
<proteinExistence type="predicted"/>
<feature type="transmembrane region" description="Helical" evidence="2">
    <location>
        <begin position="223"/>
        <end position="250"/>
    </location>
</feature>
<feature type="transmembrane region" description="Helical" evidence="2">
    <location>
        <begin position="84"/>
        <end position="105"/>
    </location>
</feature>
<keyword evidence="2" id="KW-0812">Transmembrane</keyword>
<evidence type="ECO:0000313" key="3">
    <source>
        <dbReference type="EMBL" id="GIM12968.1"/>
    </source>
</evidence>
<feature type="transmembrane region" description="Helical" evidence="2">
    <location>
        <begin position="143"/>
        <end position="162"/>
    </location>
</feature>
<dbReference type="Proteomes" id="UP000722791">
    <property type="component" value="Unassembled WGS sequence"/>
</dbReference>
<feature type="compositionally biased region" description="Low complexity" evidence="1">
    <location>
        <begin position="50"/>
        <end position="59"/>
    </location>
</feature>
<keyword evidence="2" id="KW-0472">Membrane</keyword>
<dbReference type="OrthoDB" id="45797at2759"/>
<feature type="transmembrane region" description="Helical" evidence="2">
    <location>
        <begin position="111"/>
        <end position="131"/>
    </location>
</feature>
<gene>
    <name evidence="3" type="ORF">Vretimale_16155</name>
</gene>
<sequence>MAVSEALSISPSTFGAGLAADDLILTLYFVSIYYLARNIPPDGAPGGSSGPQQQQQHTASGGGGGEGGGGGHGSGGKVITVPEALAALSISASVCYIAVSAAKVWGMPGQAITIITALSVALATAVPRLLAPLVPSAEGLAQLLMQIFYATIGASANVSLVIQTAPVLFLFSLLALGAHLSLLLLVGRLAGFSMREMLLASNANIGGPSTVAGMAAAKGWTSSVIPGILTSTLGYAIGTFLGIGLGYSALRKIG</sequence>
<feature type="transmembrane region" description="Helical" evidence="2">
    <location>
        <begin position="14"/>
        <end position="36"/>
    </location>
</feature>
<accession>A0A8J4GSI6</accession>